<organism evidence="2 3">
    <name type="scientific">Eruca vesicaria subsp. sativa</name>
    <name type="common">Garden rocket</name>
    <name type="synonym">Eruca sativa</name>
    <dbReference type="NCBI Taxonomy" id="29727"/>
    <lineage>
        <taxon>Eukaryota</taxon>
        <taxon>Viridiplantae</taxon>
        <taxon>Streptophyta</taxon>
        <taxon>Embryophyta</taxon>
        <taxon>Tracheophyta</taxon>
        <taxon>Spermatophyta</taxon>
        <taxon>Magnoliopsida</taxon>
        <taxon>eudicotyledons</taxon>
        <taxon>Gunneridae</taxon>
        <taxon>Pentapetalae</taxon>
        <taxon>rosids</taxon>
        <taxon>malvids</taxon>
        <taxon>Brassicales</taxon>
        <taxon>Brassicaceae</taxon>
        <taxon>Brassiceae</taxon>
        <taxon>Eruca</taxon>
    </lineage>
</organism>
<name>A0ABC8KMY9_ERUVS</name>
<dbReference type="Pfam" id="PF00197">
    <property type="entry name" value="Kunitz_legume"/>
    <property type="match status" value="1"/>
</dbReference>
<dbReference type="InterPro" id="IPR011065">
    <property type="entry name" value="Kunitz_inhibitor_STI-like_sf"/>
</dbReference>
<gene>
    <name evidence="2" type="ORF">ERUC_LOCUS25127</name>
</gene>
<dbReference type="EMBL" id="CAKOAT010264042">
    <property type="protein sequence ID" value="CAH8359371.1"/>
    <property type="molecule type" value="Genomic_DNA"/>
</dbReference>
<feature type="chain" id="PRO_5044815361" evidence="1">
    <location>
        <begin position="20"/>
        <end position="207"/>
    </location>
</feature>
<reference evidence="2 3" key="1">
    <citation type="submission" date="2022-03" db="EMBL/GenBank/DDBJ databases">
        <authorList>
            <person name="Macdonald S."/>
            <person name="Ahmed S."/>
            <person name="Newling K."/>
        </authorList>
    </citation>
    <scope>NUCLEOTIDE SEQUENCE [LARGE SCALE GENOMIC DNA]</scope>
</reference>
<dbReference type="PANTHER" id="PTHR33107">
    <property type="entry name" value="KUNITZ TRYPSIN INHIBITOR 2"/>
    <property type="match status" value="1"/>
</dbReference>
<evidence type="ECO:0000313" key="2">
    <source>
        <dbReference type="EMBL" id="CAH8359371.1"/>
    </source>
</evidence>
<keyword evidence="3" id="KW-1185">Reference proteome</keyword>
<feature type="signal peptide" evidence="1">
    <location>
        <begin position="1"/>
        <end position="19"/>
    </location>
</feature>
<protein>
    <submittedName>
        <fullName evidence="2">Uncharacterized protein</fullName>
    </submittedName>
</protein>
<proteinExistence type="predicted"/>
<dbReference type="SMART" id="SM00452">
    <property type="entry name" value="STI"/>
    <property type="match status" value="1"/>
</dbReference>
<dbReference type="SUPFAM" id="SSF50386">
    <property type="entry name" value="STI-like"/>
    <property type="match status" value="1"/>
</dbReference>
<evidence type="ECO:0000256" key="1">
    <source>
        <dbReference type="SAM" id="SignalP"/>
    </source>
</evidence>
<dbReference type="Gene3D" id="2.80.10.50">
    <property type="match status" value="1"/>
</dbReference>
<accession>A0ABC8KMY9</accession>
<sequence>MNHMFYFFLALAAVTAATADTYKPVFAMDGYPMLDGLNYYVLPLFNGPISAGGLTLAPRGDNQCPLYIGQVYSSEWGIPVKFSNWGFDGFVPQSANLNIELIVEATTCVQSTYWWVTDVDSKTSLIAAGPKPEHGEDSSKSFFQIKLASEEFPQAYKFVFCPNDSDCIDVGVLQDEYGLRRLALSSSPYPFVFKEARESATSSSTTI</sequence>
<dbReference type="AlphaFoldDB" id="A0ABC8KMY9"/>
<dbReference type="Proteomes" id="UP001642260">
    <property type="component" value="Unassembled WGS sequence"/>
</dbReference>
<dbReference type="PANTHER" id="PTHR33107:SF12">
    <property type="entry name" value="KUNITZ TRYPSIN INHIBITOR 4"/>
    <property type="match status" value="1"/>
</dbReference>
<evidence type="ECO:0000313" key="3">
    <source>
        <dbReference type="Proteomes" id="UP001642260"/>
    </source>
</evidence>
<keyword evidence="1" id="KW-0732">Signal</keyword>
<dbReference type="InterPro" id="IPR002160">
    <property type="entry name" value="Prot_inh_Kunz-lg"/>
</dbReference>
<comment type="caution">
    <text evidence="2">The sequence shown here is derived from an EMBL/GenBank/DDBJ whole genome shotgun (WGS) entry which is preliminary data.</text>
</comment>